<dbReference type="RefSeq" id="XP_060441589.1">
    <property type="nucleotide sequence ID" value="XM_060591015.1"/>
</dbReference>
<evidence type="ECO:0000313" key="2">
    <source>
        <dbReference type="EMBL" id="KAK1625594.1"/>
    </source>
</evidence>
<name>A0AAI9ZJ74_9PEZI</name>
<gene>
    <name evidence="2" type="ORF">BDP81DRAFT_435017</name>
</gene>
<evidence type="ECO:0000313" key="3">
    <source>
        <dbReference type="Proteomes" id="UP001243989"/>
    </source>
</evidence>
<dbReference type="AlphaFoldDB" id="A0AAI9ZJ74"/>
<protein>
    <submittedName>
        <fullName evidence="2">Uncharacterized protein</fullName>
    </submittedName>
</protein>
<dbReference type="EMBL" id="JAHMHQ010000019">
    <property type="protein sequence ID" value="KAK1625594.1"/>
    <property type="molecule type" value="Genomic_DNA"/>
</dbReference>
<feature type="region of interest" description="Disordered" evidence="1">
    <location>
        <begin position="135"/>
        <end position="164"/>
    </location>
</feature>
<comment type="caution">
    <text evidence="2">The sequence shown here is derived from an EMBL/GenBank/DDBJ whole genome shotgun (WGS) entry which is preliminary data.</text>
</comment>
<sequence length="164" mass="18123">MPLSPKSRAAGRKLTGRSMLTSSAQLGRAMPSKMWQAASYPRFTQSHPQCFDPSIFLPTMPYGVESMGSSLVRCRSQHLSIYGYAALYLPTTSSVESALGAFRFYSLYPPPPPCPFLAILGLALTSPMPIPRTNLDDGSFFRESRKSHTTQDSSQVRMDPHTTR</sequence>
<reference evidence="2" key="1">
    <citation type="submission" date="2021-06" db="EMBL/GenBank/DDBJ databases">
        <title>Comparative genomics, transcriptomics and evolutionary studies reveal genomic signatures of adaptation to plant cell wall in hemibiotrophic fungi.</title>
        <authorList>
            <consortium name="DOE Joint Genome Institute"/>
            <person name="Baroncelli R."/>
            <person name="Diaz J.F."/>
            <person name="Benocci T."/>
            <person name="Peng M."/>
            <person name="Battaglia E."/>
            <person name="Haridas S."/>
            <person name="Andreopoulos W."/>
            <person name="Labutti K."/>
            <person name="Pangilinan J."/>
            <person name="Floch G.L."/>
            <person name="Makela M.R."/>
            <person name="Henrissat B."/>
            <person name="Grigoriev I.V."/>
            <person name="Crouch J.A."/>
            <person name="De Vries R.P."/>
            <person name="Sukno S.A."/>
            <person name="Thon M.R."/>
        </authorList>
    </citation>
    <scope>NUCLEOTIDE SEQUENCE</scope>
    <source>
        <strain evidence="2">CBS 102054</strain>
    </source>
</reference>
<accession>A0AAI9ZJ74</accession>
<keyword evidence="3" id="KW-1185">Reference proteome</keyword>
<proteinExistence type="predicted"/>
<evidence type="ECO:0000256" key="1">
    <source>
        <dbReference type="SAM" id="MobiDB-lite"/>
    </source>
</evidence>
<dbReference type="GeneID" id="85475877"/>
<dbReference type="Proteomes" id="UP001243989">
    <property type="component" value="Unassembled WGS sequence"/>
</dbReference>
<organism evidence="2 3">
    <name type="scientific">Colletotrichum phormii</name>
    <dbReference type="NCBI Taxonomy" id="359342"/>
    <lineage>
        <taxon>Eukaryota</taxon>
        <taxon>Fungi</taxon>
        <taxon>Dikarya</taxon>
        <taxon>Ascomycota</taxon>
        <taxon>Pezizomycotina</taxon>
        <taxon>Sordariomycetes</taxon>
        <taxon>Hypocreomycetidae</taxon>
        <taxon>Glomerellales</taxon>
        <taxon>Glomerellaceae</taxon>
        <taxon>Colletotrichum</taxon>
        <taxon>Colletotrichum acutatum species complex</taxon>
    </lineage>
</organism>